<dbReference type="NCBIfam" id="TIGR00357">
    <property type="entry name" value="peptide-methionine (R)-S-oxide reductase MsrB"/>
    <property type="match status" value="1"/>
</dbReference>
<evidence type="ECO:0000256" key="1">
    <source>
        <dbReference type="ARBA" id="ARBA00001947"/>
    </source>
</evidence>
<dbReference type="Gene3D" id="2.170.150.20">
    <property type="entry name" value="Peptide methionine sulfoxide reductase"/>
    <property type="match status" value="1"/>
</dbReference>
<dbReference type="PANTHER" id="PTHR10173:SF52">
    <property type="entry name" value="METHIONINE-R-SULFOXIDE REDUCTASE B1"/>
    <property type="match status" value="1"/>
</dbReference>
<dbReference type="GO" id="GO:0005737">
    <property type="term" value="C:cytoplasm"/>
    <property type="evidence" value="ECO:0007669"/>
    <property type="project" value="TreeGrafter"/>
</dbReference>
<name>A0A2H0TEN4_9BACT</name>
<dbReference type="GO" id="GO:0030091">
    <property type="term" value="P:protein repair"/>
    <property type="evidence" value="ECO:0007669"/>
    <property type="project" value="InterPro"/>
</dbReference>
<feature type="domain" description="MsrB" evidence="8">
    <location>
        <begin position="5"/>
        <end position="134"/>
    </location>
</feature>
<dbReference type="SUPFAM" id="SSF51316">
    <property type="entry name" value="Mss4-like"/>
    <property type="match status" value="1"/>
</dbReference>
<comment type="cofactor">
    <cofactor evidence="1">
        <name>Zn(2+)</name>
        <dbReference type="ChEBI" id="CHEBI:29105"/>
    </cofactor>
</comment>
<evidence type="ECO:0000259" key="8">
    <source>
        <dbReference type="PROSITE" id="PS51790"/>
    </source>
</evidence>
<dbReference type="GO" id="GO:0033743">
    <property type="term" value="F:peptide-methionine (R)-S-oxide reductase activity"/>
    <property type="evidence" value="ECO:0007669"/>
    <property type="project" value="UniProtKB-EC"/>
</dbReference>
<gene>
    <name evidence="9" type="primary">msrB</name>
    <name evidence="9" type="ORF">COU47_00220</name>
</gene>
<dbReference type="InterPro" id="IPR028427">
    <property type="entry name" value="Met_Sox_Rdtase_MsrB"/>
</dbReference>
<dbReference type="InterPro" id="IPR002579">
    <property type="entry name" value="Met_Sox_Rdtase_MsrB_dom"/>
</dbReference>
<dbReference type="AlphaFoldDB" id="A0A2H0TEN4"/>
<dbReference type="InterPro" id="IPR011057">
    <property type="entry name" value="Mss4-like_sf"/>
</dbReference>
<dbReference type="FunFam" id="2.170.150.20:FF:000001">
    <property type="entry name" value="Peptide methionine sulfoxide reductase MsrB"/>
    <property type="match status" value="1"/>
</dbReference>
<accession>A0A2H0TEN4</accession>
<evidence type="ECO:0000313" key="9">
    <source>
        <dbReference type="EMBL" id="PIR70006.1"/>
    </source>
</evidence>
<comment type="catalytic activity">
    <reaction evidence="7">
        <text>L-methionyl-[protein] + [thioredoxin]-disulfide + H2O = L-methionyl-(R)-S-oxide-[protein] + [thioredoxin]-dithiol</text>
        <dbReference type="Rhea" id="RHEA:24164"/>
        <dbReference type="Rhea" id="RHEA-COMP:10698"/>
        <dbReference type="Rhea" id="RHEA-COMP:10700"/>
        <dbReference type="Rhea" id="RHEA-COMP:12313"/>
        <dbReference type="Rhea" id="RHEA-COMP:12314"/>
        <dbReference type="ChEBI" id="CHEBI:15377"/>
        <dbReference type="ChEBI" id="CHEBI:16044"/>
        <dbReference type="ChEBI" id="CHEBI:29950"/>
        <dbReference type="ChEBI" id="CHEBI:45764"/>
        <dbReference type="ChEBI" id="CHEBI:50058"/>
        <dbReference type="EC" id="1.8.4.12"/>
    </reaction>
</comment>
<evidence type="ECO:0000313" key="10">
    <source>
        <dbReference type="Proteomes" id="UP000231503"/>
    </source>
</evidence>
<evidence type="ECO:0000256" key="7">
    <source>
        <dbReference type="ARBA" id="ARBA00048488"/>
    </source>
</evidence>
<dbReference type="Proteomes" id="UP000231503">
    <property type="component" value="Unassembled WGS sequence"/>
</dbReference>
<proteinExistence type="inferred from homology"/>
<comment type="similarity">
    <text evidence="2">Belongs to the MsrB Met sulfoxide reductase family.</text>
</comment>
<evidence type="ECO:0000256" key="2">
    <source>
        <dbReference type="ARBA" id="ARBA00007174"/>
    </source>
</evidence>
<evidence type="ECO:0000256" key="3">
    <source>
        <dbReference type="ARBA" id="ARBA00012499"/>
    </source>
</evidence>
<dbReference type="GO" id="GO:0046872">
    <property type="term" value="F:metal ion binding"/>
    <property type="evidence" value="ECO:0007669"/>
    <property type="project" value="UniProtKB-KW"/>
</dbReference>
<keyword evidence="6" id="KW-0560">Oxidoreductase</keyword>
<evidence type="ECO:0000256" key="4">
    <source>
        <dbReference type="ARBA" id="ARBA00022723"/>
    </source>
</evidence>
<keyword evidence="5" id="KW-0862">Zinc</keyword>
<dbReference type="PROSITE" id="PS51790">
    <property type="entry name" value="MSRB"/>
    <property type="match status" value="1"/>
</dbReference>
<evidence type="ECO:0000256" key="6">
    <source>
        <dbReference type="ARBA" id="ARBA00023002"/>
    </source>
</evidence>
<comment type="caution">
    <text evidence="9">The sequence shown here is derived from an EMBL/GenBank/DDBJ whole genome shotgun (WGS) entry which is preliminary data.</text>
</comment>
<keyword evidence="4" id="KW-0479">Metal-binding</keyword>
<organism evidence="9 10">
    <name type="scientific">Candidatus Niyogibacteria bacterium CG10_big_fil_rev_8_21_14_0_10_46_36</name>
    <dbReference type="NCBI Taxonomy" id="1974726"/>
    <lineage>
        <taxon>Bacteria</taxon>
        <taxon>Candidatus Niyogiibacteriota</taxon>
    </lineage>
</organism>
<sequence length="138" mass="15504">MKKTEEEWKKELTPEEYEVLRKRGTEVPFTGKFVHEKSEGMYLCKACGAPLFSSDAKFESGTGWPSFYDVASSDAVELKRDTSHGMERTEVVCKTCGSHLGHLFDDGPVKTPKGKTCTGKRYCINSVALDLKKEENKK</sequence>
<reference evidence="10" key="1">
    <citation type="submission" date="2017-09" db="EMBL/GenBank/DDBJ databases">
        <title>Depth-based differentiation of microbial function through sediment-hosted aquifers and enrichment of novel symbionts in the deep terrestrial subsurface.</title>
        <authorList>
            <person name="Probst A.J."/>
            <person name="Ladd B."/>
            <person name="Jarett J.K."/>
            <person name="Geller-Mcgrath D.E."/>
            <person name="Sieber C.M.K."/>
            <person name="Emerson J.B."/>
            <person name="Anantharaman K."/>
            <person name="Thomas B.C."/>
            <person name="Malmstrom R."/>
            <person name="Stieglmeier M."/>
            <person name="Klingl A."/>
            <person name="Woyke T."/>
            <person name="Ryan C.M."/>
            <person name="Banfield J.F."/>
        </authorList>
    </citation>
    <scope>NUCLEOTIDE SEQUENCE [LARGE SCALE GENOMIC DNA]</scope>
</reference>
<protein>
    <recommendedName>
        <fullName evidence="3">peptide-methionine (R)-S-oxide reductase</fullName>
        <ecNumber evidence="3">1.8.4.12</ecNumber>
    </recommendedName>
</protein>
<dbReference type="GO" id="GO:0006979">
    <property type="term" value="P:response to oxidative stress"/>
    <property type="evidence" value="ECO:0007669"/>
    <property type="project" value="InterPro"/>
</dbReference>
<dbReference type="EMBL" id="PFCO01000001">
    <property type="protein sequence ID" value="PIR70006.1"/>
    <property type="molecule type" value="Genomic_DNA"/>
</dbReference>
<dbReference type="EC" id="1.8.4.12" evidence="3"/>
<dbReference type="Pfam" id="PF01641">
    <property type="entry name" value="SelR"/>
    <property type="match status" value="1"/>
</dbReference>
<evidence type="ECO:0000256" key="5">
    <source>
        <dbReference type="ARBA" id="ARBA00022833"/>
    </source>
</evidence>
<dbReference type="PANTHER" id="PTHR10173">
    <property type="entry name" value="METHIONINE SULFOXIDE REDUCTASE"/>
    <property type="match status" value="1"/>
</dbReference>